<dbReference type="Gene3D" id="3.40.50.300">
    <property type="entry name" value="P-loop containing nucleotide triphosphate hydrolases"/>
    <property type="match status" value="1"/>
</dbReference>
<dbReference type="RefSeq" id="WP_186877911.1">
    <property type="nucleotide sequence ID" value="NZ_JACOPN010000002.1"/>
</dbReference>
<dbReference type="Pfam" id="PF00437">
    <property type="entry name" value="T2SSE"/>
    <property type="match status" value="1"/>
</dbReference>
<organism evidence="3 4">
    <name type="scientific">Flintibacter faecis</name>
    <dbReference type="NCBI Taxonomy" id="2763047"/>
    <lineage>
        <taxon>Bacteria</taxon>
        <taxon>Bacillati</taxon>
        <taxon>Bacillota</taxon>
        <taxon>Clostridia</taxon>
        <taxon>Eubacteriales</taxon>
        <taxon>Flintibacter</taxon>
    </lineage>
</organism>
<dbReference type="PANTHER" id="PTHR30486">
    <property type="entry name" value="TWITCHING MOTILITY PROTEIN PILT"/>
    <property type="match status" value="1"/>
</dbReference>
<proteinExistence type="inferred from homology"/>
<name>A0A8J6M3H2_9FIRM</name>
<dbReference type="InterPro" id="IPR050921">
    <property type="entry name" value="T4SS_GSP_E_ATPase"/>
</dbReference>
<dbReference type="PROSITE" id="PS00662">
    <property type="entry name" value="T2SP_E"/>
    <property type="match status" value="1"/>
</dbReference>
<gene>
    <name evidence="3" type="ORF">H8S55_03930</name>
</gene>
<protein>
    <submittedName>
        <fullName evidence="3">PilT/PilU family type 4a pilus ATPase</fullName>
    </submittedName>
</protein>
<dbReference type="AlphaFoldDB" id="A0A8J6M3H2"/>
<dbReference type="Gene3D" id="3.30.450.90">
    <property type="match status" value="1"/>
</dbReference>
<keyword evidence="4" id="KW-1185">Reference proteome</keyword>
<dbReference type="GO" id="GO:0005524">
    <property type="term" value="F:ATP binding"/>
    <property type="evidence" value="ECO:0007669"/>
    <property type="project" value="InterPro"/>
</dbReference>
<comment type="similarity">
    <text evidence="1">Belongs to the GSP E family.</text>
</comment>
<dbReference type="EMBL" id="JACOPN010000002">
    <property type="protein sequence ID" value="MBC5716478.1"/>
    <property type="molecule type" value="Genomic_DNA"/>
</dbReference>
<sequence length="353" mass="38832">MAELMDYLTQAVERRASDLFFVAGGSASAKVEGQIMPLDDERLLPPKTEELLRAIYGLAGRDMDGFLARGDDDFSFSVGGVARFRVNAYRQRGSMAAVVRVVAFEIPDFQALHIPSQVMDLAGLTYGMVLVSGTAGSGKSTTQACILDRINRTRNCHIITLEDPIEYLHRDRRSIVSQREIAIDTRDYLSALRSCLRQAPDVILLGEMRDHETIQTAMTAAETGHLLIATLHTRGAVNTIDRIIDSFPPAQQAQVRVQLSAVLRTVVSQQLLPDVDGEQVPAFEVMQMNSAIRSMIRDGKDHQIDNAIAAGGSEGMLTMDQSILALYQAGRITRDTALNCADNPEQLKRRMGN</sequence>
<accession>A0A8J6M3H2</accession>
<evidence type="ECO:0000313" key="3">
    <source>
        <dbReference type="EMBL" id="MBC5716478.1"/>
    </source>
</evidence>
<reference evidence="3" key="1">
    <citation type="submission" date="2020-08" db="EMBL/GenBank/DDBJ databases">
        <title>Genome public.</title>
        <authorList>
            <person name="Liu C."/>
            <person name="Sun Q."/>
        </authorList>
    </citation>
    <scope>NUCLEOTIDE SEQUENCE</scope>
    <source>
        <strain evidence="3">BX5</strain>
    </source>
</reference>
<dbReference type="CDD" id="cd01131">
    <property type="entry name" value="PilT"/>
    <property type="match status" value="1"/>
</dbReference>
<dbReference type="InterPro" id="IPR001482">
    <property type="entry name" value="T2SS/T4SS_dom"/>
</dbReference>
<dbReference type="InterPro" id="IPR027417">
    <property type="entry name" value="P-loop_NTPase"/>
</dbReference>
<dbReference type="GO" id="GO:0016887">
    <property type="term" value="F:ATP hydrolysis activity"/>
    <property type="evidence" value="ECO:0007669"/>
    <property type="project" value="InterPro"/>
</dbReference>
<dbReference type="Proteomes" id="UP000602260">
    <property type="component" value="Unassembled WGS sequence"/>
</dbReference>
<evidence type="ECO:0000259" key="2">
    <source>
        <dbReference type="PROSITE" id="PS00662"/>
    </source>
</evidence>
<dbReference type="SUPFAM" id="SSF52540">
    <property type="entry name" value="P-loop containing nucleoside triphosphate hydrolases"/>
    <property type="match status" value="1"/>
</dbReference>
<dbReference type="NCBIfam" id="TIGR01420">
    <property type="entry name" value="pilT_fam"/>
    <property type="match status" value="1"/>
</dbReference>
<evidence type="ECO:0000256" key="1">
    <source>
        <dbReference type="ARBA" id="ARBA00006611"/>
    </source>
</evidence>
<feature type="domain" description="Bacterial type II secretion system protein E" evidence="2">
    <location>
        <begin position="196"/>
        <end position="210"/>
    </location>
</feature>
<evidence type="ECO:0000313" key="4">
    <source>
        <dbReference type="Proteomes" id="UP000602260"/>
    </source>
</evidence>
<comment type="caution">
    <text evidence="3">The sequence shown here is derived from an EMBL/GenBank/DDBJ whole genome shotgun (WGS) entry which is preliminary data.</text>
</comment>
<dbReference type="InterPro" id="IPR006321">
    <property type="entry name" value="PilT/PilU"/>
</dbReference>